<evidence type="ECO:0000313" key="7">
    <source>
        <dbReference type="EMBL" id="CAF1111711.1"/>
    </source>
</evidence>
<dbReference type="EMBL" id="CAJNON010000216">
    <property type="protein sequence ID" value="CAF1111547.1"/>
    <property type="molecule type" value="Genomic_DNA"/>
</dbReference>
<name>A0A815KGY9_9BILA</name>
<keyword evidence="2" id="KW-0808">Transferase</keyword>
<reference evidence="8" key="1">
    <citation type="submission" date="2021-02" db="EMBL/GenBank/DDBJ databases">
        <authorList>
            <person name="Nowell W R."/>
        </authorList>
    </citation>
    <scope>NUCLEOTIDE SEQUENCE</scope>
</reference>
<evidence type="ECO:0000256" key="1">
    <source>
        <dbReference type="ARBA" id="ARBA00012452"/>
    </source>
</evidence>
<dbReference type="EMBL" id="CAJOAY010000709">
    <property type="protein sequence ID" value="CAF3720674.1"/>
    <property type="molecule type" value="Genomic_DNA"/>
</dbReference>
<dbReference type="Gene3D" id="1.20.1050.130">
    <property type="match status" value="1"/>
</dbReference>
<dbReference type="EC" id="2.5.1.18" evidence="1"/>
<dbReference type="CDD" id="cd03039">
    <property type="entry name" value="GST_N_Sigma_like"/>
    <property type="match status" value="1"/>
</dbReference>
<evidence type="ECO:0000256" key="2">
    <source>
        <dbReference type="ARBA" id="ARBA00022679"/>
    </source>
</evidence>
<sequence length="84" mass="9636">MANNLLKLCYYDIRGRAEIIRLILAAVNRRYNDVRFDITQWSENKSKILIGQISVLEFADNTQLTQSLSIARYLAKETGLDGTK</sequence>
<dbReference type="Proteomes" id="UP000663845">
    <property type="component" value="Unassembled WGS sequence"/>
</dbReference>
<accession>A0A815KGY9</accession>
<evidence type="ECO:0000313" key="9">
    <source>
        <dbReference type="EMBL" id="CAF3720674.1"/>
    </source>
</evidence>
<gene>
    <name evidence="5" type="ORF">IZO911_LOCUS18496</name>
    <name evidence="8" type="ORF">JYZ213_LOCUS37455</name>
    <name evidence="10" type="ORF">KXQ929_LOCUS15690</name>
    <name evidence="9" type="ORF">OKA104_LOCUS13829</name>
    <name evidence="11" type="ORF">OXD698_LOCUS21898</name>
    <name evidence="6" type="ORF">VCS650_LOCUS20669</name>
    <name evidence="7" type="ORF">VCS650_LOCUS20678</name>
</gene>
<dbReference type="PROSITE" id="PS50404">
    <property type="entry name" value="GST_NTER"/>
    <property type="match status" value="1"/>
</dbReference>
<feature type="domain" description="GST N-terminal" evidence="4">
    <location>
        <begin position="4"/>
        <end position="82"/>
    </location>
</feature>
<evidence type="ECO:0000313" key="12">
    <source>
        <dbReference type="Proteomes" id="UP000663845"/>
    </source>
</evidence>
<dbReference type="EMBL" id="CAJNOE010000179">
    <property type="protein sequence ID" value="CAF1016882.1"/>
    <property type="molecule type" value="Genomic_DNA"/>
</dbReference>
<dbReference type="InterPro" id="IPR004045">
    <property type="entry name" value="Glutathione_S-Trfase_N"/>
</dbReference>
<dbReference type="GO" id="GO:0006749">
    <property type="term" value="P:glutathione metabolic process"/>
    <property type="evidence" value="ECO:0007669"/>
    <property type="project" value="TreeGrafter"/>
</dbReference>
<dbReference type="EMBL" id="CAJNOG010001001">
    <property type="protein sequence ID" value="CAF1395488.1"/>
    <property type="molecule type" value="Genomic_DNA"/>
</dbReference>
<dbReference type="Proteomes" id="UP000663860">
    <property type="component" value="Unassembled WGS sequence"/>
</dbReference>
<protein>
    <recommendedName>
        <fullName evidence="1">glutathione transferase</fullName>
        <ecNumber evidence="1">2.5.1.18</ecNumber>
    </recommendedName>
</protein>
<dbReference type="PANTHER" id="PTHR11571">
    <property type="entry name" value="GLUTATHIONE S-TRANSFERASE"/>
    <property type="match status" value="1"/>
</dbReference>
<comment type="caution">
    <text evidence="8">The sequence shown here is derived from an EMBL/GenBank/DDBJ whole genome shotgun (WGS) entry which is preliminary data.</text>
</comment>
<dbReference type="InterPro" id="IPR050213">
    <property type="entry name" value="GST_superfamily"/>
</dbReference>
<dbReference type="PANTHER" id="PTHR11571:SF224">
    <property type="entry name" value="HEMATOPOIETIC PROSTAGLANDIN D SYNTHASE"/>
    <property type="match status" value="1"/>
</dbReference>
<evidence type="ECO:0000313" key="5">
    <source>
        <dbReference type="EMBL" id="CAF1016882.1"/>
    </source>
</evidence>
<evidence type="ECO:0000313" key="10">
    <source>
        <dbReference type="EMBL" id="CAF3776777.1"/>
    </source>
</evidence>
<dbReference type="SUPFAM" id="SSF52833">
    <property type="entry name" value="Thioredoxin-like"/>
    <property type="match status" value="1"/>
</dbReference>
<dbReference type="GO" id="GO:0004364">
    <property type="term" value="F:glutathione transferase activity"/>
    <property type="evidence" value="ECO:0007669"/>
    <property type="project" value="UniProtKB-EC"/>
</dbReference>
<dbReference type="InterPro" id="IPR036249">
    <property type="entry name" value="Thioredoxin-like_sf"/>
</dbReference>
<dbReference type="EMBL" id="CAJOBB010000920">
    <property type="protein sequence ID" value="CAF3776777.1"/>
    <property type="molecule type" value="Genomic_DNA"/>
</dbReference>
<evidence type="ECO:0000313" key="6">
    <source>
        <dbReference type="EMBL" id="CAF1111547.1"/>
    </source>
</evidence>
<proteinExistence type="predicted"/>
<evidence type="ECO:0000313" key="8">
    <source>
        <dbReference type="EMBL" id="CAF1395488.1"/>
    </source>
</evidence>
<organism evidence="8 12">
    <name type="scientific">Adineta steineri</name>
    <dbReference type="NCBI Taxonomy" id="433720"/>
    <lineage>
        <taxon>Eukaryota</taxon>
        <taxon>Metazoa</taxon>
        <taxon>Spiralia</taxon>
        <taxon>Gnathifera</taxon>
        <taxon>Rotifera</taxon>
        <taxon>Eurotatoria</taxon>
        <taxon>Bdelloidea</taxon>
        <taxon>Adinetida</taxon>
        <taxon>Adinetidae</taxon>
        <taxon>Adineta</taxon>
    </lineage>
</organism>
<dbReference type="EMBL" id="CAJNON010000216">
    <property type="protein sequence ID" value="CAF1111711.1"/>
    <property type="molecule type" value="Genomic_DNA"/>
</dbReference>
<dbReference type="Proteomes" id="UP000663881">
    <property type="component" value="Unassembled WGS sequence"/>
</dbReference>
<evidence type="ECO:0000256" key="3">
    <source>
        <dbReference type="ARBA" id="ARBA00047960"/>
    </source>
</evidence>
<dbReference type="AlphaFoldDB" id="A0A815KGY9"/>
<dbReference type="Proteomes" id="UP000663844">
    <property type="component" value="Unassembled WGS sequence"/>
</dbReference>
<dbReference type="Proteomes" id="UP000663891">
    <property type="component" value="Unassembled WGS sequence"/>
</dbReference>
<evidence type="ECO:0000259" key="4">
    <source>
        <dbReference type="PROSITE" id="PS50404"/>
    </source>
</evidence>
<dbReference type="EMBL" id="CAJOAZ010001830">
    <property type="protein sequence ID" value="CAF3862544.1"/>
    <property type="molecule type" value="Genomic_DNA"/>
</dbReference>
<dbReference type="Pfam" id="PF02798">
    <property type="entry name" value="GST_N"/>
    <property type="match status" value="1"/>
</dbReference>
<dbReference type="Proteomes" id="UP000663868">
    <property type="component" value="Unassembled WGS sequence"/>
</dbReference>
<evidence type="ECO:0000313" key="11">
    <source>
        <dbReference type="EMBL" id="CAF3862544.1"/>
    </source>
</evidence>
<dbReference type="OrthoDB" id="414243at2759"/>
<comment type="catalytic activity">
    <reaction evidence="3">
        <text>RX + glutathione = an S-substituted glutathione + a halide anion + H(+)</text>
        <dbReference type="Rhea" id="RHEA:16437"/>
        <dbReference type="ChEBI" id="CHEBI:15378"/>
        <dbReference type="ChEBI" id="CHEBI:16042"/>
        <dbReference type="ChEBI" id="CHEBI:17792"/>
        <dbReference type="ChEBI" id="CHEBI:57925"/>
        <dbReference type="ChEBI" id="CHEBI:90779"/>
        <dbReference type="EC" id="2.5.1.18"/>
    </reaction>
</comment>